<evidence type="ECO:0000256" key="5">
    <source>
        <dbReference type="ARBA" id="ARBA00022737"/>
    </source>
</evidence>
<dbReference type="InterPro" id="IPR003593">
    <property type="entry name" value="AAA+_ATPase"/>
</dbReference>
<evidence type="ECO:0000259" key="14">
    <source>
        <dbReference type="PROSITE" id="PS50893"/>
    </source>
</evidence>
<dbReference type="CDD" id="cd18578">
    <property type="entry name" value="ABC_6TM_Pgp_ABCB1_D2_like"/>
    <property type="match status" value="1"/>
</dbReference>
<organism evidence="16 17">
    <name type="scientific">Patiria miniata</name>
    <name type="common">Bat star</name>
    <name type="synonym">Asterina miniata</name>
    <dbReference type="NCBI Taxonomy" id="46514"/>
    <lineage>
        <taxon>Eukaryota</taxon>
        <taxon>Metazoa</taxon>
        <taxon>Echinodermata</taxon>
        <taxon>Eleutherozoa</taxon>
        <taxon>Asterozoa</taxon>
        <taxon>Asteroidea</taxon>
        <taxon>Valvatacea</taxon>
        <taxon>Valvatida</taxon>
        <taxon>Asterinidae</taxon>
        <taxon>Patiria</taxon>
    </lineage>
</organism>
<dbReference type="GO" id="GO:0005524">
    <property type="term" value="F:ATP binding"/>
    <property type="evidence" value="ECO:0007669"/>
    <property type="project" value="UniProtKB-KW"/>
</dbReference>
<keyword evidence="10 13" id="KW-0472">Membrane</keyword>
<dbReference type="Proteomes" id="UP000887568">
    <property type="component" value="Unplaced"/>
</dbReference>
<feature type="transmembrane region" description="Helical" evidence="13">
    <location>
        <begin position="246"/>
        <end position="264"/>
    </location>
</feature>
<dbReference type="SUPFAM" id="SSF90123">
    <property type="entry name" value="ABC transporter transmembrane region"/>
    <property type="match status" value="2"/>
</dbReference>
<evidence type="ECO:0008006" key="18">
    <source>
        <dbReference type="Google" id="ProtNLM"/>
    </source>
</evidence>
<feature type="transmembrane region" description="Helical" evidence="13">
    <location>
        <begin position="172"/>
        <end position="194"/>
    </location>
</feature>
<dbReference type="InterPro" id="IPR036640">
    <property type="entry name" value="ABC1_TM_sf"/>
</dbReference>
<keyword evidence="9 13" id="KW-1133">Transmembrane helix</keyword>
<evidence type="ECO:0000256" key="4">
    <source>
        <dbReference type="ARBA" id="ARBA00022692"/>
    </source>
</evidence>
<dbReference type="PROSITE" id="PS00211">
    <property type="entry name" value="ABC_TRANSPORTER_1"/>
    <property type="match status" value="2"/>
</dbReference>
<feature type="compositionally biased region" description="Acidic residues" evidence="12">
    <location>
        <begin position="19"/>
        <end position="32"/>
    </location>
</feature>
<feature type="region of interest" description="Disordered" evidence="12">
    <location>
        <begin position="1"/>
        <end position="54"/>
    </location>
</feature>
<feature type="compositionally biased region" description="Basic and acidic residues" evidence="12">
    <location>
        <begin position="738"/>
        <end position="753"/>
    </location>
</feature>
<accession>A0A913ZD02</accession>
<dbReference type="FunFam" id="3.40.50.300:FF:000479">
    <property type="entry name" value="Multidrug resistance protein 1A"/>
    <property type="match status" value="1"/>
</dbReference>
<protein>
    <recommendedName>
        <fullName evidence="18">p-glycoprotein</fullName>
    </recommendedName>
</protein>
<evidence type="ECO:0000256" key="8">
    <source>
        <dbReference type="ARBA" id="ARBA00022967"/>
    </source>
</evidence>
<evidence type="ECO:0000256" key="9">
    <source>
        <dbReference type="ARBA" id="ARBA00022989"/>
    </source>
</evidence>
<keyword evidence="17" id="KW-1185">Reference proteome</keyword>
<dbReference type="PANTHER" id="PTHR43394:SF27">
    <property type="entry name" value="ATP-DEPENDENT TRANSLOCASE ABCB1-LIKE"/>
    <property type="match status" value="1"/>
</dbReference>
<evidence type="ECO:0000256" key="1">
    <source>
        <dbReference type="ARBA" id="ARBA00004141"/>
    </source>
</evidence>
<feature type="transmembrane region" description="Helical" evidence="13">
    <location>
        <begin position="937"/>
        <end position="957"/>
    </location>
</feature>
<feature type="compositionally biased region" description="Polar residues" evidence="12">
    <location>
        <begin position="756"/>
        <end position="769"/>
    </location>
</feature>
<dbReference type="SMART" id="SM00382">
    <property type="entry name" value="AAA"/>
    <property type="match status" value="2"/>
</dbReference>
<dbReference type="PROSITE" id="PS50893">
    <property type="entry name" value="ABC_TRANSPORTER_2"/>
    <property type="match status" value="2"/>
</dbReference>
<dbReference type="InterPro" id="IPR003439">
    <property type="entry name" value="ABC_transporter-like_ATP-bd"/>
</dbReference>
<name>A0A913ZD02_PATMI</name>
<evidence type="ECO:0000313" key="17">
    <source>
        <dbReference type="Proteomes" id="UP000887568"/>
    </source>
</evidence>
<evidence type="ECO:0000256" key="12">
    <source>
        <dbReference type="SAM" id="MobiDB-lite"/>
    </source>
</evidence>
<evidence type="ECO:0000256" key="7">
    <source>
        <dbReference type="ARBA" id="ARBA00022840"/>
    </source>
</evidence>
<dbReference type="RefSeq" id="XP_038049399.1">
    <property type="nucleotide sequence ID" value="XM_038193471.1"/>
</dbReference>
<feature type="transmembrane region" description="Helical" evidence="13">
    <location>
        <begin position="963"/>
        <end position="982"/>
    </location>
</feature>
<feature type="domain" description="ABC transporter" evidence="14">
    <location>
        <begin position="449"/>
        <end position="685"/>
    </location>
</feature>
<feature type="transmembrane region" description="Helical" evidence="13">
    <location>
        <begin position="270"/>
        <end position="290"/>
    </location>
</feature>
<dbReference type="RefSeq" id="XP_038049398.1">
    <property type="nucleotide sequence ID" value="XM_038193470.1"/>
</dbReference>
<dbReference type="Gene3D" id="3.40.50.300">
    <property type="entry name" value="P-loop containing nucleotide triphosphate hydrolases"/>
    <property type="match status" value="2"/>
</dbReference>
<dbReference type="FunFam" id="1.20.1560.10:FF:000018">
    <property type="entry name" value="ATP-binding cassette subfamily B member 11"/>
    <property type="match status" value="1"/>
</dbReference>
<dbReference type="Pfam" id="PF00664">
    <property type="entry name" value="ABC_membrane"/>
    <property type="match status" value="2"/>
</dbReference>
<feature type="transmembrane region" description="Helical" evidence="13">
    <location>
        <begin position="1043"/>
        <end position="1063"/>
    </location>
</feature>
<feature type="transmembrane region" description="Helical" evidence="13">
    <location>
        <begin position="385"/>
        <end position="403"/>
    </location>
</feature>
<dbReference type="SUPFAM" id="SSF52540">
    <property type="entry name" value="P-loop containing nucleoside triphosphate hydrolases"/>
    <property type="match status" value="2"/>
</dbReference>
<dbReference type="InterPro" id="IPR027417">
    <property type="entry name" value="P-loop_NTPase"/>
</dbReference>
<proteinExistence type="inferred from homology"/>
<evidence type="ECO:0000256" key="13">
    <source>
        <dbReference type="SAM" id="Phobius"/>
    </source>
</evidence>
<feature type="transmembrane region" description="Helical" evidence="13">
    <location>
        <begin position="1075"/>
        <end position="1097"/>
    </location>
</feature>
<feature type="compositionally biased region" description="Basic and acidic residues" evidence="12">
    <location>
        <begin position="688"/>
        <end position="704"/>
    </location>
</feature>
<feature type="transmembrane region" description="Helical" evidence="13">
    <location>
        <begin position="107"/>
        <end position="131"/>
    </location>
</feature>
<feature type="domain" description="ABC transporter" evidence="14">
    <location>
        <begin position="1139"/>
        <end position="1377"/>
    </location>
</feature>
<dbReference type="OrthoDB" id="6500128at2759"/>
<dbReference type="PROSITE" id="PS50929">
    <property type="entry name" value="ABC_TM1F"/>
    <property type="match status" value="2"/>
</dbReference>
<keyword evidence="5" id="KW-0677">Repeat</keyword>
<evidence type="ECO:0000256" key="10">
    <source>
        <dbReference type="ARBA" id="ARBA00023136"/>
    </source>
</evidence>
<evidence type="ECO:0000256" key="6">
    <source>
        <dbReference type="ARBA" id="ARBA00022741"/>
    </source>
</evidence>
<dbReference type="PANTHER" id="PTHR43394">
    <property type="entry name" value="ATP-DEPENDENT PERMEASE MDL1, MITOCHONDRIAL"/>
    <property type="match status" value="1"/>
</dbReference>
<dbReference type="InterPro" id="IPR039421">
    <property type="entry name" value="Type_1_exporter"/>
</dbReference>
<comment type="similarity">
    <text evidence="2">Belongs to the ABC transporter superfamily. ABCB family. Multidrug resistance exporter (TC 3.A.1.201) subfamily.</text>
</comment>
<dbReference type="FunFam" id="1.20.1560.10:FF:000009">
    <property type="entry name" value="ABC transporter B family member 1"/>
    <property type="match status" value="1"/>
</dbReference>
<feature type="transmembrane region" description="Helical" evidence="13">
    <location>
        <begin position="814"/>
        <end position="836"/>
    </location>
</feature>
<evidence type="ECO:0000313" key="16">
    <source>
        <dbReference type="EnsemblMetazoa" id="XP_038049399.1"/>
    </source>
</evidence>
<dbReference type="CDD" id="cd03249">
    <property type="entry name" value="ABC_MTABC3_MDL1_MDL2"/>
    <property type="match status" value="2"/>
</dbReference>
<dbReference type="EnsemblMetazoa" id="XM_038193471.1">
    <property type="protein sequence ID" value="XP_038049399.1"/>
    <property type="gene ID" value="LOC119723009"/>
</dbReference>
<evidence type="ECO:0000256" key="3">
    <source>
        <dbReference type="ARBA" id="ARBA00022448"/>
    </source>
</evidence>
<dbReference type="Gene3D" id="1.20.1560.10">
    <property type="entry name" value="ABC transporter type 1, transmembrane domain"/>
    <property type="match status" value="2"/>
</dbReference>
<evidence type="ECO:0000256" key="2">
    <source>
        <dbReference type="ARBA" id="ARBA00007577"/>
    </source>
</evidence>
<keyword evidence="8" id="KW-1278">Translocase</keyword>
<feature type="transmembrane region" description="Helical" evidence="13">
    <location>
        <begin position="353"/>
        <end position="373"/>
    </location>
</feature>
<feature type="domain" description="ABC transmembrane type-1" evidence="15">
    <location>
        <begin position="111"/>
        <end position="414"/>
    </location>
</feature>
<evidence type="ECO:0000259" key="15">
    <source>
        <dbReference type="PROSITE" id="PS50929"/>
    </source>
</evidence>
<dbReference type="FunFam" id="3.40.50.300:FF:000205">
    <property type="entry name" value="ABC transporter B family member 4"/>
    <property type="match status" value="1"/>
</dbReference>
<keyword evidence="6" id="KW-0547">Nucleotide-binding</keyword>
<dbReference type="GO" id="GO:0016887">
    <property type="term" value="F:ATP hydrolysis activity"/>
    <property type="evidence" value="ECO:0007669"/>
    <property type="project" value="InterPro"/>
</dbReference>
<dbReference type="Pfam" id="PF00005">
    <property type="entry name" value="ABC_tran"/>
    <property type="match status" value="2"/>
</dbReference>
<dbReference type="GO" id="GO:0005743">
    <property type="term" value="C:mitochondrial inner membrane"/>
    <property type="evidence" value="ECO:0007669"/>
    <property type="project" value="TreeGrafter"/>
</dbReference>
<keyword evidence="11" id="KW-0325">Glycoprotein</keyword>
<dbReference type="InterPro" id="IPR011527">
    <property type="entry name" value="ABC1_TM_dom"/>
</dbReference>
<sequence>MAVDEDDPSPNGAINNDNQAEEVSDEKTEDQEKDLNPPVPENGNVPKPTHEDENVVDDAVVAKDTEIEMKEAVEGYEEMEGRVVEVEMKTRQVSSLQLFRFAGPFEILLIVLAIVLSFAQGIALPLVLFFFGRVTDSFIDVGQQTYAMNQNRTAGSADCPFFDVSIIVNFSGYYAILGGIIMVVAYLQNMLWNLSAERQIHKIRLRFYQAIVRQEIAWFDTHKAGELTTRVSEDVDKIRNGFGDKLGLLLQYMGTCVGGIALGFTKSWKLTLVILAVAIVIMVPSIALGVRLIRKLAQNALNAYAKAGAIAEEILSSIRTVAAFGGEKKGLDRYTEKLHGAKKQSMKKDTVQAGLIGVFYFNFYGTYALAFWYGSTLFLSGELSPGDIIVCFLGILFGAFSLGQGTPYITDFITARGAASTIWEIIDQVPDIDNSSDLGLKPDSLTGDITFENVHFCYPSRPDTTVLNGLNLEVKRGQTVALVGSSGCGKSTTVQLVQRFYDPLSGCVKLDGNDLRDLNVRWLREHIGVVSQEPVLFATTIAENIRYGRTDATDEDIKAAAIEANAHDFISELPEGYETLVGDRGAQLSGGQKQRVAIARALVRNPKILLLDEATSALDTESEATVQAALDKVQAGRTTIVIAHRLSTIQNADVICSFRGGVIAEKGSHDSLMQDKEGLYAMLVQLQSRKEQKTEEDEDKKQEENVDDNDDDDEDEEKVTSSVQGPPKSPGIVEVETADVHGSKEAQNVEKEPLSSPGSRNRNISGSSDKNPDFNRMVSTHSAFSDVPDSEDDEEDVVKNFSFLRVMKLNSPELAYMIIGVICSAFSGGVQPAFAVIFSRVLQTFALPLDQVRAQVVIYCILLFSLGVLALIANVLGGVSLGKSGGNLTMRLRGMMFKAMLRQDIGWYDDHKNSSGALTTRLSTEVSLIQGVTGDRFGFIAQAFFNIGVAVIIAFIFGWQLTLLVLAFLPMIAFSGLIQTRFQRGMAATKKSSNENIGKIVTETIENIRTVASLTIEPAFIQKYTEFMAKPYRDSQRDAHLSGLTYCISQCVIFFAYAAAFRLGGWLVQTCRMEFQNVFLVFSAIIFGGFGLGRAMASAPDYNKAKTAAAFMFRLIDRIPPIDSYSEKGLKPAEFHPEVSYDKVRFRYPTRPDVAVLRGLSVSVKPGETLALVGSSGCGKSTTVSIFERFYNPRAGQVSLDNNDIKILNVSWLRSQIGLVSQEPVLFDLSVADNIAYGDNTREVTTSEIIDAAKKANIHDFIASLPEGYETRVGDKGTQLSGGQKQRVAIARALVRNPKILLLDEATSALDSESEQVVQAALDEAKKGRTCITIAHRLSTIHDAEKIAVIRHGKVAEIGRHEDLMQLQGQYYSLYTAQDMQN</sequence>
<dbReference type="GeneID" id="119723009"/>
<feature type="domain" description="ABC transmembrane type-1" evidence="15">
    <location>
        <begin position="818"/>
        <end position="1104"/>
    </location>
</feature>
<keyword evidence="4 13" id="KW-0812">Transmembrane</keyword>
<feature type="region of interest" description="Disordered" evidence="12">
    <location>
        <begin position="688"/>
        <end position="777"/>
    </location>
</feature>
<dbReference type="CDD" id="cd18577">
    <property type="entry name" value="ABC_6TM_Pgp_ABCB1_D1_like"/>
    <property type="match status" value="1"/>
</dbReference>
<comment type="subcellular location">
    <subcellularLocation>
        <location evidence="1">Membrane</location>
        <topology evidence="1">Multi-pass membrane protein</topology>
    </subcellularLocation>
</comment>
<reference evidence="16" key="1">
    <citation type="submission" date="2022-11" db="UniProtKB">
        <authorList>
            <consortium name="EnsemblMetazoa"/>
        </authorList>
    </citation>
    <scope>IDENTIFICATION</scope>
</reference>
<evidence type="ECO:0000256" key="11">
    <source>
        <dbReference type="ARBA" id="ARBA00023180"/>
    </source>
</evidence>
<dbReference type="GO" id="GO:0090374">
    <property type="term" value="P:oligopeptide export from mitochondrion"/>
    <property type="evidence" value="ECO:0007669"/>
    <property type="project" value="TreeGrafter"/>
</dbReference>
<keyword evidence="7" id="KW-0067">ATP-binding</keyword>
<feature type="compositionally biased region" description="Acidic residues" evidence="12">
    <location>
        <begin position="705"/>
        <end position="717"/>
    </location>
</feature>
<dbReference type="EnsemblMetazoa" id="XM_038193470.1">
    <property type="protein sequence ID" value="XP_038049398.1"/>
    <property type="gene ID" value="LOC119723009"/>
</dbReference>
<feature type="transmembrane region" description="Helical" evidence="13">
    <location>
        <begin position="856"/>
        <end position="881"/>
    </location>
</feature>
<dbReference type="InterPro" id="IPR017871">
    <property type="entry name" value="ABC_transporter-like_CS"/>
</dbReference>
<dbReference type="GO" id="GO:0015421">
    <property type="term" value="F:ABC-type oligopeptide transporter activity"/>
    <property type="evidence" value="ECO:0007669"/>
    <property type="project" value="TreeGrafter"/>
</dbReference>
<keyword evidence="3" id="KW-0813">Transport</keyword>
<dbReference type="OMA" id="ICVMREG"/>